<dbReference type="OrthoDB" id="543156at2759"/>
<protein>
    <recommendedName>
        <fullName evidence="1">D-lactate dehydratase</fullName>
        <ecNumber evidence="1">4.2.1.130</ecNumber>
    </recommendedName>
</protein>
<comment type="catalytic activity">
    <reaction evidence="5">
        <text>methylglyoxal + H2O = (R)-lactate + H(+)</text>
        <dbReference type="Rhea" id="RHEA:27754"/>
        <dbReference type="ChEBI" id="CHEBI:15377"/>
        <dbReference type="ChEBI" id="CHEBI:15378"/>
        <dbReference type="ChEBI" id="CHEBI:16004"/>
        <dbReference type="ChEBI" id="CHEBI:17158"/>
        <dbReference type="EC" id="4.2.1.130"/>
    </reaction>
</comment>
<keyword evidence="2" id="KW-0346">Stress response</keyword>
<dbReference type="Gene3D" id="3.40.50.880">
    <property type="match status" value="1"/>
</dbReference>
<dbReference type="PANTHER" id="PTHR48094">
    <property type="entry name" value="PROTEIN/NUCLEIC ACID DEGLYCASE DJ-1-RELATED"/>
    <property type="match status" value="1"/>
</dbReference>
<proteinExistence type="inferred from homology"/>
<name>A0A2K0TJP2_9HYPO</name>
<accession>A0A2K0TJP2</accession>
<dbReference type="GO" id="GO:0019172">
    <property type="term" value="F:glyoxalase III activity"/>
    <property type="evidence" value="ECO:0007669"/>
    <property type="project" value="UniProtKB-EC"/>
</dbReference>
<dbReference type="InterPro" id="IPR050325">
    <property type="entry name" value="Prot/Nucl_acid_deglycase"/>
</dbReference>
<evidence type="ECO:0000256" key="1">
    <source>
        <dbReference type="ARBA" id="ARBA00013134"/>
    </source>
</evidence>
<dbReference type="AlphaFoldDB" id="A0A2K0TJP2"/>
<dbReference type="PANTHER" id="PTHR48094:SF11">
    <property type="entry name" value="GLUTATHIONE-INDEPENDENT GLYOXALASE HSP31-RELATED"/>
    <property type="match status" value="1"/>
</dbReference>
<evidence type="ECO:0000256" key="4">
    <source>
        <dbReference type="ARBA" id="ARBA00038493"/>
    </source>
</evidence>
<evidence type="ECO:0000256" key="3">
    <source>
        <dbReference type="ARBA" id="ARBA00023239"/>
    </source>
</evidence>
<dbReference type="Pfam" id="PF01965">
    <property type="entry name" value="DJ-1_PfpI"/>
    <property type="match status" value="1"/>
</dbReference>
<comment type="similarity">
    <text evidence="4">Belongs to the peptidase C56 family. HSP31-like subfamily.</text>
</comment>
<evidence type="ECO:0000259" key="6">
    <source>
        <dbReference type="Pfam" id="PF01965"/>
    </source>
</evidence>
<evidence type="ECO:0000313" key="8">
    <source>
        <dbReference type="Proteomes" id="UP000236546"/>
    </source>
</evidence>
<evidence type="ECO:0000313" key="7">
    <source>
        <dbReference type="EMBL" id="PNP45725.1"/>
    </source>
</evidence>
<comment type="caution">
    <text evidence="7">The sequence shown here is derived from an EMBL/GenBank/DDBJ whole genome shotgun (WGS) entry which is preliminary data.</text>
</comment>
<dbReference type="SUPFAM" id="SSF52317">
    <property type="entry name" value="Class I glutamine amidotransferase-like"/>
    <property type="match status" value="1"/>
</dbReference>
<evidence type="ECO:0000256" key="2">
    <source>
        <dbReference type="ARBA" id="ARBA00023016"/>
    </source>
</evidence>
<dbReference type="CDD" id="cd03141">
    <property type="entry name" value="GATase1_Hsp31_like"/>
    <property type="match status" value="1"/>
</dbReference>
<dbReference type="Proteomes" id="UP000236546">
    <property type="component" value="Unassembled WGS sequence"/>
</dbReference>
<dbReference type="InterPro" id="IPR029062">
    <property type="entry name" value="Class_I_gatase-like"/>
</dbReference>
<organism evidence="7 8">
    <name type="scientific">Trichoderma gamsii</name>
    <dbReference type="NCBI Taxonomy" id="398673"/>
    <lineage>
        <taxon>Eukaryota</taxon>
        <taxon>Fungi</taxon>
        <taxon>Dikarya</taxon>
        <taxon>Ascomycota</taxon>
        <taxon>Pezizomycotina</taxon>
        <taxon>Sordariomycetes</taxon>
        <taxon>Hypocreomycetidae</taxon>
        <taxon>Hypocreales</taxon>
        <taxon>Hypocreaceae</taxon>
        <taxon>Trichoderma</taxon>
    </lineage>
</organism>
<reference evidence="7 8" key="1">
    <citation type="submission" date="2017-02" db="EMBL/GenBank/DDBJ databases">
        <title>Genomes of Trichoderma spp. with biocontrol activity.</title>
        <authorList>
            <person name="Gardiner D."/>
            <person name="Kazan K."/>
            <person name="Vos C."/>
            <person name="Harvey P."/>
        </authorList>
    </citation>
    <scope>NUCLEOTIDE SEQUENCE [LARGE SCALE GENOMIC DNA]</scope>
    <source>
        <strain evidence="7 8">A5MH</strain>
    </source>
</reference>
<feature type="domain" description="DJ-1/PfpI" evidence="6">
    <location>
        <begin position="28"/>
        <end position="225"/>
    </location>
</feature>
<dbReference type="GO" id="GO:0005737">
    <property type="term" value="C:cytoplasm"/>
    <property type="evidence" value="ECO:0007669"/>
    <property type="project" value="TreeGrafter"/>
</dbReference>
<sequence length="229" mass="25186">MAAKVLIVLSSYDYVKSANRKTGWYLPELAHPYEVFSKAGIEMVVASPKGGEAPLDPDSITRFKDDKISIDFYEQHKDVWSNTTKLSEFLGKAEQFDAIYYPGGHGPSFDLAFDKDSHALILEFLAKGKVVSAVCHGVSALTEVVLPNGTFLLAGKKATGYTNEEERQAQMTEHMPFLLEDRLRKLTNSYTMAAEPWWPNVEVDGKIITGQNPGSATPLAEAVVKAIGN</sequence>
<gene>
    <name evidence="7" type="ORF">TGAMA5MH_02950</name>
</gene>
<dbReference type="GO" id="GO:0019243">
    <property type="term" value="P:methylglyoxal catabolic process to D-lactate via S-lactoyl-glutathione"/>
    <property type="evidence" value="ECO:0007669"/>
    <property type="project" value="TreeGrafter"/>
</dbReference>
<evidence type="ECO:0000256" key="5">
    <source>
        <dbReference type="ARBA" id="ARBA00048082"/>
    </source>
</evidence>
<dbReference type="InterPro" id="IPR002818">
    <property type="entry name" value="DJ-1/PfpI"/>
</dbReference>
<keyword evidence="3" id="KW-0456">Lyase</keyword>
<dbReference type="EC" id="4.2.1.130" evidence="1"/>
<dbReference type="EMBL" id="MTYH01000024">
    <property type="protein sequence ID" value="PNP45725.1"/>
    <property type="molecule type" value="Genomic_DNA"/>
</dbReference>